<proteinExistence type="predicted"/>
<accession>A0A9N7TK28</accession>
<evidence type="ECO:0000313" key="2">
    <source>
        <dbReference type="Proteomes" id="UP001153269"/>
    </source>
</evidence>
<gene>
    <name evidence="1" type="ORF">PLEPLA_LOCUS994</name>
</gene>
<protein>
    <submittedName>
        <fullName evidence="1">Uncharacterized protein</fullName>
    </submittedName>
</protein>
<evidence type="ECO:0000313" key="1">
    <source>
        <dbReference type="EMBL" id="CAB1413294.1"/>
    </source>
</evidence>
<dbReference type="AlphaFoldDB" id="A0A9N7TK28"/>
<organism evidence="1 2">
    <name type="scientific">Pleuronectes platessa</name>
    <name type="common">European plaice</name>
    <dbReference type="NCBI Taxonomy" id="8262"/>
    <lineage>
        <taxon>Eukaryota</taxon>
        <taxon>Metazoa</taxon>
        <taxon>Chordata</taxon>
        <taxon>Craniata</taxon>
        <taxon>Vertebrata</taxon>
        <taxon>Euteleostomi</taxon>
        <taxon>Actinopterygii</taxon>
        <taxon>Neopterygii</taxon>
        <taxon>Teleostei</taxon>
        <taxon>Neoteleostei</taxon>
        <taxon>Acanthomorphata</taxon>
        <taxon>Carangaria</taxon>
        <taxon>Pleuronectiformes</taxon>
        <taxon>Pleuronectoidei</taxon>
        <taxon>Pleuronectidae</taxon>
        <taxon>Pleuronectes</taxon>
    </lineage>
</organism>
<keyword evidence="2" id="KW-1185">Reference proteome</keyword>
<dbReference type="Proteomes" id="UP001153269">
    <property type="component" value="Unassembled WGS sequence"/>
</dbReference>
<sequence>MGEIGANVVVGSKDADETPQNLKYQQFLTSPPPPSWEAQACAGARCGVIVSTSWTPLLQGVGTGASSEFGVHDTVSNRSVQDRPAWSRLKQPFIADLSPEVVISLLLLITPPPITLFLLITPSSLITLSSLTSSLPMRRAVSI</sequence>
<name>A0A9N7TK28_PLEPL</name>
<reference evidence="1" key="1">
    <citation type="submission" date="2020-03" db="EMBL/GenBank/DDBJ databases">
        <authorList>
            <person name="Weist P."/>
        </authorList>
    </citation>
    <scope>NUCLEOTIDE SEQUENCE</scope>
</reference>
<dbReference type="EMBL" id="CADEAL010000049">
    <property type="protein sequence ID" value="CAB1413294.1"/>
    <property type="molecule type" value="Genomic_DNA"/>
</dbReference>
<comment type="caution">
    <text evidence="1">The sequence shown here is derived from an EMBL/GenBank/DDBJ whole genome shotgun (WGS) entry which is preliminary data.</text>
</comment>